<dbReference type="EC" id="4.2.1.91" evidence="3"/>
<organism evidence="10 11">
    <name type="scientific">Sorghum bicolor</name>
    <name type="common">Sorghum</name>
    <name type="synonym">Sorghum vulgare</name>
    <dbReference type="NCBI Taxonomy" id="4558"/>
    <lineage>
        <taxon>Eukaryota</taxon>
        <taxon>Viridiplantae</taxon>
        <taxon>Streptophyta</taxon>
        <taxon>Embryophyta</taxon>
        <taxon>Tracheophyta</taxon>
        <taxon>Spermatophyta</taxon>
        <taxon>Magnoliopsida</taxon>
        <taxon>Liliopsida</taxon>
        <taxon>Poales</taxon>
        <taxon>Poaceae</taxon>
        <taxon>PACMAD clade</taxon>
        <taxon>Panicoideae</taxon>
        <taxon>Andropogonodae</taxon>
        <taxon>Andropogoneae</taxon>
        <taxon>Sorghinae</taxon>
        <taxon>Sorghum</taxon>
    </lineage>
</organism>
<keyword evidence="6" id="KW-0584">Phenylalanine biosynthesis</keyword>
<keyword evidence="4" id="KW-0028">Amino-acid biosynthesis</keyword>
<dbReference type="Gene3D" id="3.30.70.260">
    <property type="match status" value="1"/>
</dbReference>
<feature type="domain" description="ACT" evidence="9">
    <location>
        <begin position="68"/>
        <end position="154"/>
    </location>
</feature>
<reference evidence="10" key="1">
    <citation type="journal article" date="2019" name="BMC Genomics">
        <title>A new reference genome for Sorghum bicolor reveals high levels of sequence similarity between sweet and grain genotypes: implications for the genetics of sugar metabolism.</title>
        <authorList>
            <person name="Cooper E.A."/>
            <person name="Brenton Z.W."/>
            <person name="Flinn B.S."/>
            <person name="Jenkins J."/>
            <person name="Shu S."/>
            <person name="Flowers D."/>
            <person name="Luo F."/>
            <person name="Wang Y."/>
            <person name="Xia P."/>
            <person name="Barry K."/>
            <person name="Daum C."/>
            <person name="Lipzen A."/>
            <person name="Yoshinaga Y."/>
            <person name="Schmutz J."/>
            <person name="Saski C."/>
            <person name="Vermerris W."/>
            <person name="Kresovich S."/>
        </authorList>
    </citation>
    <scope>NUCLEOTIDE SEQUENCE</scope>
</reference>
<proteinExistence type="predicted"/>
<keyword evidence="5" id="KW-0057">Aromatic amino acid biosynthesis</keyword>
<evidence type="ECO:0000256" key="3">
    <source>
        <dbReference type="ARBA" id="ARBA00013259"/>
    </source>
</evidence>
<evidence type="ECO:0000256" key="5">
    <source>
        <dbReference type="ARBA" id="ARBA00023141"/>
    </source>
</evidence>
<reference evidence="10" key="2">
    <citation type="submission" date="2020-10" db="EMBL/GenBank/DDBJ databases">
        <authorList>
            <person name="Cooper E.A."/>
            <person name="Brenton Z.W."/>
            <person name="Flinn B.S."/>
            <person name="Jenkins J."/>
            <person name="Shu S."/>
            <person name="Flowers D."/>
            <person name="Luo F."/>
            <person name="Wang Y."/>
            <person name="Xia P."/>
            <person name="Barry K."/>
            <person name="Daum C."/>
            <person name="Lipzen A."/>
            <person name="Yoshinaga Y."/>
            <person name="Schmutz J."/>
            <person name="Saski C."/>
            <person name="Vermerris W."/>
            <person name="Kresovich S."/>
        </authorList>
    </citation>
    <scope>NUCLEOTIDE SEQUENCE</scope>
</reference>
<comment type="pathway">
    <text evidence="2">Amino-acid biosynthesis; L-phenylalanine biosynthesis; L-phenylalanine from L-arogenate: step 1/1.</text>
</comment>
<evidence type="ECO:0000259" key="8">
    <source>
        <dbReference type="PROSITE" id="PS51171"/>
    </source>
</evidence>
<dbReference type="Gene3D" id="3.40.190.10">
    <property type="entry name" value="Periplasmic binding protein-like II"/>
    <property type="match status" value="1"/>
</dbReference>
<dbReference type="PANTHER" id="PTHR21022">
    <property type="entry name" value="PREPHENATE DEHYDRATASE P PROTEIN"/>
    <property type="match status" value="1"/>
</dbReference>
<evidence type="ECO:0000259" key="9">
    <source>
        <dbReference type="PROSITE" id="PS51671"/>
    </source>
</evidence>
<dbReference type="PROSITE" id="PS51171">
    <property type="entry name" value="PREPHENATE_DEHYDR_3"/>
    <property type="match status" value="1"/>
</dbReference>
<evidence type="ECO:0000313" key="10">
    <source>
        <dbReference type="EMBL" id="KAG0546493.1"/>
    </source>
</evidence>
<evidence type="ECO:0000256" key="1">
    <source>
        <dbReference type="ARBA" id="ARBA00004470"/>
    </source>
</evidence>
<gene>
    <name evidence="10" type="ORF">BDA96_02G451700</name>
</gene>
<protein>
    <recommendedName>
        <fullName evidence="3">arogenate dehydratase</fullName>
        <ecNumber evidence="3">4.2.1.91</ecNumber>
    </recommendedName>
</protein>
<evidence type="ECO:0000256" key="4">
    <source>
        <dbReference type="ARBA" id="ARBA00022605"/>
    </source>
</evidence>
<comment type="caution">
    <text evidence="10">The sequence shown here is derived from an EMBL/GenBank/DDBJ whole genome shotgun (WGS) entry which is preliminary data.</text>
</comment>
<evidence type="ECO:0000313" key="11">
    <source>
        <dbReference type="Proteomes" id="UP000807115"/>
    </source>
</evidence>
<dbReference type="EMBL" id="CM027681">
    <property type="protein sequence ID" value="KAG0546493.1"/>
    <property type="molecule type" value="Genomic_DNA"/>
</dbReference>
<dbReference type="InterPro" id="IPR001086">
    <property type="entry name" value="Preph_deHydtase"/>
</dbReference>
<dbReference type="GO" id="GO:0009094">
    <property type="term" value="P:L-phenylalanine biosynthetic process"/>
    <property type="evidence" value="ECO:0007669"/>
    <property type="project" value="UniProtKB-KW"/>
</dbReference>
<dbReference type="CDD" id="cd04905">
    <property type="entry name" value="ACT_CM-PDT"/>
    <property type="match status" value="1"/>
</dbReference>
<dbReference type="GO" id="GO:0009570">
    <property type="term" value="C:chloroplast stroma"/>
    <property type="evidence" value="ECO:0007669"/>
    <property type="project" value="UniProtKB-SubCell"/>
</dbReference>
<evidence type="ECO:0000256" key="7">
    <source>
        <dbReference type="ARBA" id="ARBA00023239"/>
    </source>
</evidence>
<dbReference type="SUPFAM" id="SSF53850">
    <property type="entry name" value="Periplasmic binding protein-like II"/>
    <property type="match status" value="1"/>
</dbReference>
<dbReference type="AlphaFoldDB" id="A0A921UWK1"/>
<dbReference type="PROSITE" id="PS51671">
    <property type="entry name" value="ACT"/>
    <property type="match status" value="1"/>
</dbReference>
<dbReference type="GO" id="GO:0004664">
    <property type="term" value="F:prephenate dehydratase activity"/>
    <property type="evidence" value="ECO:0007669"/>
    <property type="project" value="InterPro"/>
</dbReference>
<dbReference type="PANTHER" id="PTHR21022:SF42">
    <property type="entry name" value="AROGENATE DEHYDRATASE_PREPHENATE DEHYDRATASE 2, CHLOROPLASTIC"/>
    <property type="match status" value="1"/>
</dbReference>
<name>A0A921UWK1_SORBI</name>
<sequence>MSDLVVFLLIAEQKLQDTAAVASSLAAQLYGLDILAESIQDDTDNVTRLMMLAREPIIPRTDKPFKTSVVLSLEEGPGQLFKVLAVFALKNQPHKAAHKRPLRVADDNCSAPLKHFDYLFYVDLEASMADPNAQSALENLKEFAKFLKVLGSYPTGVSEG</sequence>
<accession>A0A921UWK1</accession>
<dbReference type="InterPro" id="IPR045865">
    <property type="entry name" value="ACT-like_dom_sf"/>
</dbReference>
<dbReference type="GO" id="GO:0047769">
    <property type="term" value="F:arogenate dehydratase activity"/>
    <property type="evidence" value="ECO:0007669"/>
    <property type="project" value="UniProtKB-EC"/>
</dbReference>
<dbReference type="Proteomes" id="UP000807115">
    <property type="component" value="Chromosome 2"/>
</dbReference>
<comment type="subcellular location">
    <subcellularLocation>
        <location evidence="1">Plastid</location>
        <location evidence="1">Chloroplast stroma</location>
    </subcellularLocation>
</comment>
<dbReference type="InterPro" id="IPR002912">
    <property type="entry name" value="ACT_dom"/>
</dbReference>
<evidence type="ECO:0000256" key="2">
    <source>
        <dbReference type="ARBA" id="ARBA00004929"/>
    </source>
</evidence>
<dbReference type="Pfam" id="PF00800">
    <property type="entry name" value="PDT"/>
    <property type="match status" value="1"/>
</dbReference>
<dbReference type="SUPFAM" id="SSF55021">
    <property type="entry name" value="ACT-like"/>
    <property type="match status" value="1"/>
</dbReference>
<evidence type="ECO:0000256" key="6">
    <source>
        <dbReference type="ARBA" id="ARBA00023222"/>
    </source>
</evidence>
<feature type="domain" description="Prephenate dehydratase" evidence="8">
    <location>
        <begin position="1"/>
        <end position="54"/>
    </location>
</feature>
<keyword evidence="7" id="KW-0456">Lyase</keyword>